<evidence type="ECO:0000313" key="5">
    <source>
        <dbReference type="Proteomes" id="UP000799776"/>
    </source>
</evidence>
<dbReference type="EMBL" id="ML978712">
    <property type="protein sequence ID" value="KAF2090696.1"/>
    <property type="molecule type" value="Genomic_DNA"/>
</dbReference>
<feature type="non-terminal residue" evidence="4">
    <location>
        <position position="1"/>
    </location>
</feature>
<keyword evidence="5" id="KW-1185">Reference proteome</keyword>
<sequence>VSYAELAQLEREFDDADLQIIRQQYALQRPLFDKRQAFVAKIPGFWALVLEQVPPEVDQYIQPSDSQALIGCLQTLDVVRFEVDDPKGSPRSFSIKFGFSENNYFENKVLEKKFWWRRAADGWVGYVSEPVRIQWKEGRDLSGGLTEAAWKLWEAKQKLAKTANGNAKEKEMGLKEYSEVVRRVEESDEGSLSFFAWFSFVGNRPFVSAEESVRATELVREIAAKTGDEMEEVDDGEEEDLDDILFNETEVFPNGDELAQLLAEDVFPGAIKYFISAQEGEEDDEDLSEIDDEDIPDDESDE</sequence>
<dbReference type="InterPro" id="IPR002164">
    <property type="entry name" value="NAP_family"/>
</dbReference>
<evidence type="ECO:0000256" key="2">
    <source>
        <dbReference type="RuleBase" id="RU003876"/>
    </source>
</evidence>
<evidence type="ECO:0000313" key="4">
    <source>
        <dbReference type="EMBL" id="KAF2090696.1"/>
    </source>
</evidence>
<dbReference type="AlphaFoldDB" id="A0A9P4HWU8"/>
<dbReference type="InterPro" id="IPR037231">
    <property type="entry name" value="NAP-like_sf"/>
</dbReference>
<protein>
    <recommendedName>
        <fullName evidence="6">Nucleosome assembly protein</fullName>
    </recommendedName>
</protein>
<comment type="caution">
    <text evidence="4">The sequence shown here is derived from an EMBL/GenBank/DDBJ whole genome shotgun (WGS) entry which is preliminary data.</text>
</comment>
<dbReference type="GO" id="GO:0006334">
    <property type="term" value="P:nucleosome assembly"/>
    <property type="evidence" value="ECO:0007669"/>
    <property type="project" value="InterPro"/>
</dbReference>
<proteinExistence type="inferred from homology"/>
<dbReference type="PANTHER" id="PTHR11875">
    <property type="entry name" value="TESTIS-SPECIFIC Y-ENCODED PROTEIN"/>
    <property type="match status" value="1"/>
</dbReference>
<feature type="non-terminal residue" evidence="4">
    <location>
        <position position="302"/>
    </location>
</feature>
<name>A0A9P4HWU8_9PEZI</name>
<organism evidence="4 5">
    <name type="scientific">Saccharata proteae CBS 121410</name>
    <dbReference type="NCBI Taxonomy" id="1314787"/>
    <lineage>
        <taxon>Eukaryota</taxon>
        <taxon>Fungi</taxon>
        <taxon>Dikarya</taxon>
        <taxon>Ascomycota</taxon>
        <taxon>Pezizomycotina</taxon>
        <taxon>Dothideomycetes</taxon>
        <taxon>Dothideomycetes incertae sedis</taxon>
        <taxon>Botryosphaeriales</taxon>
        <taxon>Saccharataceae</taxon>
        <taxon>Saccharata</taxon>
    </lineage>
</organism>
<evidence type="ECO:0008006" key="6">
    <source>
        <dbReference type="Google" id="ProtNLM"/>
    </source>
</evidence>
<dbReference type="Pfam" id="PF00956">
    <property type="entry name" value="NAP"/>
    <property type="match status" value="1"/>
</dbReference>
<feature type="region of interest" description="Disordered" evidence="3">
    <location>
        <begin position="278"/>
        <end position="302"/>
    </location>
</feature>
<reference evidence="4" key="1">
    <citation type="journal article" date="2020" name="Stud. Mycol.">
        <title>101 Dothideomycetes genomes: a test case for predicting lifestyles and emergence of pathogens.</title>
        <authorList>
            <person name="Haridas S."/>
            <person name="Albert R."/>
            <person name="Binder M."/>
            <person name="Bloem J."/>
            <person name="Labutti K."/>
            <person name="Salamov A."/>
            <person name="Andreopoulos B."/>
            <person name="Baker S."/>
            <person name="Barry K."/>
            <person name="Bills G."/>
            <person name="Bluhm B."/>
            <person name="Cannon C."/>
            <person name="Castanera R."/>
            <person name="Culley D."/>
            <person name="Daum C."/>
            <person name="Ezra D."/>
            <person name="Gonzalez J."/>
            <person name="Henrissat B."/>
            <person name="Kuo A."/>
            <person name="Liang C."/>
            <person name="Lipzen A."/>
            <person name="Lutzoni F."/>
            <person name="Magnuson J."/>
            <person name="Mondo S."/>
            <person name="Nolan M."/>
            <person name="Ohm R."/>
            <person name="Pangilinan J."/>
            <person name="Park H.-J."/>
            <person name="Ramirez L."/>
            <person name="Alfaro M."/>
            <person name="Sun H."/>
            <person name="Tritt A."/>
            <person name="Yoshinaga Y."/>
            <person name="Zwiers L.-H."/>
            <person name="Turgeon B."/>
            <person name="Goodwin S."/>
            <person name="Spatafora J."/>
            <person name="Crous P."/>
            <person name="Grigoriev I."/>
        </authorList>
    </citation>
    <scope>NUCLEOTIDE SEQUENCE</scope>
    <source>
        <strain evidence="4">CBS 121410</strain>
    </source>
</reference>
<gene>
    <name evidence="4" type="ORF">K490DRAFT_9085</name>
</gene>
<accession>A0A9P4HWU8</accession>
<dbReference type="GO" id="GO:0005634">
    <property type="term" value="C:nucleus"/>
    <property type="evidence" value="ECO:0007669"/>
    <property type="project" value="InterPro"/>
</dbReference>
<dbReference type="Proteomes" id="UP000799776">
    <property type="component" value="Unassembled WGS sequence"/>
</dbReference>
<dbReference type="SUPFAM" id="SSF143113">
    <property type="entry name" value="NAP-like"/>
    <property type="match status" value="1"/>
</dbReference>
<evidence type="ECO:0000256" key="3">
    <source>
        <dbReference type="SAM" id="MobiDB-lite"/>
    </source>
</evidence>
<evidence type="ECO:0000256" key="1">
    <source>
        <dbReference type="ARBA" id="ARBA00009947"/>
    </source>
</evidence>
<comment type="similarity">
    <text evidence="1 2">Belongs to the nucleosome assembly protein (NAP) family.</text>
</comment>
<dbReference type="OrthoDB" id="19419at2759"/>
<feature type="compositionally biased region" description="Acidic residues" evidence="3">
    <location>
        <begin position="279"/>
        <end position="302"/>
    </location>
</feature>
<dbReference type="Gene3D" id="3.30.1120.90">
    <property type="entry name" value="Nucleosome assembly protein"/>
    <property type="match status" value="1"/>
</dbReference>